<dbReference type="GO" id="GO:0017089">
    <property type="term" value="F:glycolipid transfer activity"/>
    <property type="evidence" value="ECO:0007669"/>
    <property type="project" value="TreeGrafter"/>
</dbReference>
<dbReference type="InterPro" id="IPR052037">
    <property type="entry name" value="LPS_export_LptA"/>
</dbReference>
<dbReference type="InterPro" id="IPR005653">
    <property type="entry name" value="OstA-like_N"/>
</dbReference>
<evidence type="ECO:0000256" key="1">
    <source>
        <dbReference type="ARBA" id="ARBA00022448"/>
    </source>
</evidence>
<dbReference type="EMBL" id="LAZR01000223">
    <property type="protein sequence ID" value="KKN80911.1"/>
    <property type="molecule type" value="Genomic_DNA"/>
</dbReference>
<evidence type="ECO:0000256" key="2">
    <source>
        <dbReference type="ARBA" id="ARBA00022729"/>
    </source>
</evidence>
<keyword evidence="2" id="KW-0732">Signal</keyword>
<organism evidence="6">
    <name type="scientific">marine sediment metagenome</name>
    <dbReference type="NCBI Taxonomy" id="412755"/>
    <lineage>
        <taxon>unclassified sequences</taxon>
        <taxon>metagenomes</taxon>
        <taxon>ecological metagenomes</taxon>
    </lineage>
</organism>
<comment type="caution">
    <text evidence="6">The sequence shown here is derived from an EMBL/GenBank/DDBJ whole genome shotgun (WGS) entry which is preliminary data.</text>
</comment>
<dbReference type="PANTHER" id="PTHR36504">
    <property type="entry name" value="LIPOPOLYSACCHARIDE EXPORT SYSTEM PROTEIN LPTA"/>
    <property type="match status" value="1"/>
</dbReference>
<keyword evidence="3" id="KW-0574">Periplasm</keyword>
<dbReference type="GO" id="GO:0001530">
    <property type="term" value="F:lipopolysaccharide binding"/>
    <property type="evidence" value="ECO:0007669"/>
    <property type="project" value="InterPro"/>
</dbReference>
<gene>
    <name evidence="6" type="ORF">LCGC14_0324670</name>
</gene>
<evidence type="ECO:0000259" key="5">
    <source>
        <dbReference type="Pfam" id="PF03968"/>
    </source>
</evidence>
<name>A0A0F9W5G6_9ZZZZ</name>
<proteinExistence type="predicted"/>
<evidence type="ECO:0000313" key="6">
    <source>
        <dbReference type="EMBL" id="KKN80911.1"/>
    </source>
</evidence>
<sequence>MRSSKFGRAVPLYAALFASLIFAASVSAQQGLGESFTGLQINGDQPISIESNQLDVDDNKAVATFTGNVQVSQGETELRTGKLVVSYTKAQDGASGGKTGTSALPGGSSQIERLEASEKVYVKSADQVATAEKATFDMKSEVVVMTGNVVLSQGQNVAEGCRLTIQMQTGLARLESTNCGDGDSGGSGGRVRMMLTPDQ</sequence>
<reference evidence="6" key="1">
    <citation type="journal article" date="2015" name="Nature">
        <title>Complex archaea that bridge the gap between prokaryotes and eukaryotes.</title>
        <authorList>
            <person name="Spang A."/>
            <person name="Saw J.H."/>
            <person name="Jorgensen S.L."/>
            <person name="Zaremba-Niedzwiedzka K."/>
            <person name="Martijn J."/>
            <person name="Lind A.E."/>
            <person name="van Eijk R."/>
            <person name="Schleper C."/>
            <person name="Guy L."/>
            <person name="Ettema T.J."/>
        </authorList>
    </citation>
    <scope>NUCLEOTIDE SEQUENCE</scope>
</reference>
<dbReference type="GO" id="GO:0015920">
    <property type="term" value="P:lipopolysaccharide transport"/>
    <property type="evidence" value="ECO:0007669"/>
    <property type="project" value="InterPro"/>
</dbReference>
<dbReference type="GO" id="GO:0030288">
    <property type="term" value="C:outer membrane-bounded periplasmic space"/>
    <property type="evidence" value="ECO:0007669"/>
    <property type="project" value="TreeGrafter"/>
</dbReference>
<dbReference type="AlphaFoldDB" id="A0A0F9W5G6"/>
<feature type="region of interest" description="Disordered" evidence="4">
    <location>
        <begin position="176"/>
        <end position="199"/>
    </location>
</feature>
<protein>
    <recommendedName>
        <fullName evidence="5">Organic solvent tolerance-like N-terminal domain-containing protein</fullName>
    </recommendedName>
</protein>
<keyword evidence="1" id="KW-0813">Transport</keyword>
<dbReference type="Gene3D" id="2.60.450.10">
    <property type="entry name" value="Lipopolysaccharide (LPS) transport protein A like domain"/>
    <property type="match status" value="1"/>
</dbReference>
<dbReference type="PANTHER" id="PTHR36504:SF1">
    <property type="entry name" value="LIPOPOLYSACCHARIDE EXPORT SYSTEM PROTEIN LPTA"/>
    <property type="match status" value="1"/>
</dbReference>
<accession>A0A0F9W5G6</accession>
<dbReference type="GO" id="GO:0009279">
    <property type="term" value="C:cell outer membrane"/>
    <property type="evidence" value="ECO:0007669"/>
    <property type="project" value="TreeGrafter"/>
</dbReference>
<dbReference type="Pfam" id="PF03968">
    <property type="entry name" value="LptD_N"/>
    <property type="match status" value="1"/>
</dbReference>
<evidence type="ECO:0000256" key="3">
    <source>
        <dbReference type="ARBA" id="ARBA00022764"/>
    </source>
</evidence>
<dbReference type="InterPro" id="IPR014340">
    <property type="entry name" value="LptA"/>
</dbReference>
<dbReference type="NCBIfam" id="TIGR03002">
    <property type="entry name" value="outer_YhbN_LptA"/>
    <property type="match status" value="1"/>
</dbReference>
<feature type="domain" description="Organic solvent tolerance-like N-terminal" evidence="5">
    <location>
        <begin position="49"/>
        <end position="170"/>
    </location>
</feature>
<evidence type="ECO:0000256" key="4">
    <source>
        <dbReference type="SAM" id="MobiDB-lite"/>
    </source>
</evidence>